<reference evidence="1" key="2">
    <citation type="journal article" date="2022" name="New Phytol.">
        <title>Evolutionary transition to the ectomycorrhizal habit in the genomes of a hyperdiverse lineage of mushroom-forming fungi.</title>
        <authorList>
            <person name="Looney B."/>
            <person name="Miyauchi S."/>
            <person name="Morin E."/>
            <person name="Drula E."/>
            <person name="Courty P.E."/>
            <person name="Kohler A."/>
            <person name="Kuo A."/>
            <person name="LaButti K."/>
            <person name="Pangilinan J."/>
            <person name="Lipzen A."/>
            <person name="Riley R."/>
            <person name="Andreopoulos W."/>
            <person name="He G."/>
            <person name="Johnson J."/>
            <person name="Nolan M."/>
            <person name="Tritt A."/>
            <person name="Barry K.W."/>
            <person name="Grigoriev I.V."/>
            <person name="Nagy L.G."/>
            <person name="Hibbett D."/>
            <person name="Henrissat B."/>
            <person name="Matheny P.B."/>
            <person name="Labbe J."/>
            <person name="Martin F.M."/>
        </authorList>
    </citation>
    <scope>NUCLEOTIDE SEQUENCE</scope>
    <source>
        <strain evidence="1">EC-137</strain>
    </source>
</reference>
<evidence type="ECO:0000313" key="1">
    <source>
        <dbReference type="EMBL" id="KAI0032411.1"/>
    </source>
</evidence>
<feature type="non-terminal residue" evidence="1">
    <location>
        <position position="2165"/>
    </location>
</feature>
<feature type="non-terminal residue" evidence="1">
    <location>
        <position position="1"/>
    </location>
</feature>
<dbReference type="EMBL" id="MU273547">
    <property type="protein sequence ID" value="KAI0032411.1"/>
    <property type="molecule type" value="Genomic_DNA"/>
</dbReference>
<sequence>SSEHSQVEVPRSPSLRRWDTLRRHVLSRDTASFDEPPLTPPLPVLTPNRPATPTRGTALGAKQFRLPKRFRQVVEQAQEVSGDNTRRFADDVIRAVLVARTGEQKNVKRHEREGTTPFNMTFMSTNITLPGTASSSATNVAQGRFAYIGGRGACSPIPTVQYGPSIDPLHSLLTQYSVTQADAMLSRETLPHETDVLSVLLSPFLNPVVSPTTELARLQSLETFEALVKTWPSSSNEVELQRCFWCCKAAQSASVPKMVRGRLLGALSTGLFAPSSSFRASAPTTLRTLLQALFSLLASLSSLDDSWEEVDSVRELITGALHGGCGDLDPEIVLQELGVRMAQPEDIYVKGCIVVQALSACLELDAPANRPHIIEALSEDFWRLDANAGVPPAGLTPLFSRTLARCSRAILDYIPLSDHPTEYPMSTHVYRLFRERLVVQAETLPDSDAAEPRSLIARIALRMLCMDDTSEQEEAKVLLAQSFSLSKSPWTAAFESALRQMTEEEPWSSLIVVLTALIEQLPDDFRVPVTAAFLPHFNERLANDPPPHPSPALTELLSVIVQNHPKLFYKPLFALAGASKDTTIVANLRIVVQSARFLSDYWTRDVEMMLVALMSDGTSGAARRARPGQLVLTLELIAHVRTVARARKDQVAPSWPFAAQARFLFALDNRLGAVLAATDTSSPLPSAQRVVLVTLFLEIRLFIRSLKSAQWLPRVLAWVTVDSGVAEDDNAADAVATRLATVYTEAQTWRGTLHKYRATIAPPISSTPQTFRVTAVNGGGPYDHLSDRISLLDGLRSGLLSNALALLVACSGLLSSDDYRQLNGTLWNECLDRAAPPVQFRAAFLLMQAAERPETGLLELIRADLVSPHAEARRGVAKRLGLLAGWRLQLLTQPYITDKNYRRPFKLTRGPLSFVATDMGASTWVLEDDIETLKASNGTAIPVELRKRLADIGWTLDIEAVDRRAELIKAPMALLPSQHLDRMDSAADAVPLTRPPSPRPDTDGALASDTRQPAVKRRPIFVPALAGILSELAYLLFDDDFTVVGAARSTLLDLMREDPALVSRPVLDLYASGDERIQEGITVLQAFVHMQRVLPPAMSHYVYNHVTGYLKTTAKRPDASFTAFAYSLPVLASLTAQVSSLSVRDIRRSKVEPFLVPSGTLWFPPSAPTGSMFPRSLGDAMQSGGSTVKERLVQMTMIRVAQNMLFLNMLRRHPQDVTAIRKNMTRLVLPSLNEPFDFNTPDMHAYIPKKPGTNGAKLKTDSDIAGMSLVLSRSYLLLIETVFRSMPRHLGDRNELAVLIDGLNKILLAHGDDIGIVAHVMIALTVASARFRRLFSSSGGYTLFMPAVLKVYAEMEDNAGIRAAIEYAVNRFYALYQESFVFQSLDVLAHIMTYPNVDCEWMAKQVHALFHSLKDSSPLSAPDHAGIHGANMADEQEALLIYTAEEKPQALFSILKREKSSRGGEHIDLVIPEQYEGRKLTTDNMVRLFLTVIGHDPGIRRAEYFLHLLRYMTPWLYSDRQSHQVLKGGIEAFSTIFIARSSGNNRKVPENAQLRPQDDSSFTVYSQAGGDFFGERRAPSDLVAMRLDFLSLVVAFTRAGGHLDSSSAASSRVMDLVKIVLKDGENDRSVVNRMSTFLAEYTHSALVRSTPLKIKHVLAFLRDLFPVYKAYAVVVDFSGVLSALLELSQNRGYAQDPSFTQMVIGQYCAIALEACELASSSHDTFPLRPILVKLLCHAMLMKGVDPVSIIEKQPMTYGFVADILLPLVLDLPSTREVSRKTEWSRGAPARTMARLLLMVMSQCESAQSQGGPSHPARLERSNSKDKRADCVSKSTSVALLSMFVQIIKIIVLRAEDDLSLAIPGIWVQLGQFFKRILADGGAQFALQTFDGESEISRPPSPLSPRHRSSMDDPSNPFAPTSRSNSLSTQVFVRPRVVDYLFWSTLEFACLHRSPLLVQLRLAMQTAAARVDIELRTQTAPSPRTRRLSVFAKPRRRSGQFSGGTTPEASPFLRASQPNKRQPGYARFPSPLSSPSLAPAGPRIVHLGPVQSSPIGSGGGLFRRGSGHEEVGDSELPAHVMAARTTHVSSAILVRATYRRVRVVQQVMGYTLLLPLVEGEGEDAIGDVQTWTRRQALEAVKQEVEELRGEFSSSALEDEGVLVDAD</sequence>
<proteinExistence type="predicted"/>
<gene>
    <name evidence="1" type="ORF">K488DRAFT_19827</name>
</gene>
<protein>
    <submittedName>
        <fullName evidence="1">Uncharacterized protein</fullName>
    </submittedName>
</protein>
<evidence type="ECO:0000313" key="2">
    <source>
        <dbReference type="Proteomes" id="UP000814128"/>
    </source>
</evidence>
<name>A0ACB8QKP8_9AGAM</name>
<reference evidence="1" key="1">
    <citation type="submission" date="2021-02" db="EMBL/GenBank/DDBJ databases">
        <authorList>
            <consortium name="DOE Joint Genome Institute"/>
            <person name="Ahrendt S."/>
            <person name="Looney B.P."/>
            <person name="Miyauchi S."/>
            <person name="Morin E."/>
            <person name="Drula E."/>
            <person name="Courty P.E."/>
            <person name="Chicoki N."/>
            <person name="Fauchery L."/>
            <person name="Kohler A."/>
            <person name="Kuo A."/>
            <person name="Labutti K."/>
            <person name="Pangilinan J."/>
            <person name="Lipzen A."/>
            <person name="Riley R."/>
            <person name="Andreopoulos W."/>
            <person name="He G."/>
            <person name="Johnson J."/>
            <person name="Barry K.W."/>
            <person name="Grigoriev I.V."/>
            <person name="Nagy L."/>
            <person name="Hibbett D."/>
            <person name="Henrissat B."/>
            <person name="Matheny P.B."/>
            <person name="Labbe J."/>
            <person name="Martin F."/>
        </authorList>
    </citation>
    <scope>NUCLEOTIDE SEQUENCE</scope>
    <source>
        <strain evidence="1">EC-137</strain>
    </source>
</reference>
<accession>A0ACB8QKP8</accession>
<organism evidence="1 2">
    <name type="scientific">Vararia minispora EC-137</name>
    <dbReference type="NCBI Taxonomy" id="1314806"/>
    <lineage>
        <taxon>Eukaryota</taxon>
        <taxon>Fungi</taxon>
        <taxon>Dikarya</taxon>
        <taxon>Basidiomycota</taxon>
        <taxon>Agaricomycotina</taxon>
        <taxon>Agaricomycetes</taxon>
        <taxon>Russulales</taxon>
        <taxon>Lachnocladiaceae</taxon>
        <taxon>Vararia</taxon>
    </lineage>
</organism>
<dbReference type="Proteomes" id="UP000814128">
    <property type="component" value="Unassembled WGS sequence"/>
</dbReference>
<comment type="caution">
    <text evidence="1">The sequence shown here is derived from an EMBL/GenBank/DDBJ whole genome shotgun (WGS) entry which is preliminary data.</text>
</comment>
<keyword evidence="2" id="KW-1185">Reference proteome</keyword>